<evidence type="ECO:0000313" key="5">
    <source>
        <dbReference type="Proteomes" id="UP000319927"/>
    </source>
</evidence>
<dbReference type="GO" id="GO:0030247">
    <property type="term" value="F:polysaccharide binding"/>
    <property type="evidence" value="ECO:0007669"/>
    <property type="project" value="UniProtKB-UniRule"/>
</dbReference>
<evidence type="ECO:0000313" key="4">
    <source>
        <dbReference type="EMBL" id="TWG27881.1"/>
    </source>
</evidence>
<dbReference type="SMART" id="SM00637">
    <property type="entry name" value="CBD_II"/>
    <property type="match status" value="1"/>
</dbReference>
<evidence type="ECO:0000256" key="2">
    <source>
        <dbReference type="SAM" id="MobiDB-lite"/>
    </source>
</evidence>
<feature type="region of interest" description="Disordered" evidence="2">
    <location>
        <begin position="342"/>
        <end position="363"/>
    </location>
</feature>
<dbReference type="AlphaFoldDB" id="A0A561WVM7"/>
<dbReference type="InterPro" id="IPR023393">
    <property type="entry name" value="START-like_dom_sf"/>
</dbReference>
<dbReference type="Gene3D" id="3.30.530.20">
    <property type="match status" value="1"/>
</dbReference>
<organism evidence="4 5">
    <name type="scientific">Micromonospora palomenae</name>
    <dbReference type="NCBI Taxonomy" id="1461247"/>
    <lineage>
        <taxon>Bacteria</taxon>
        <taxon>Bacillati</taxon>
        <taxon>Actinomycetota</taxon>
        <taxon>Actinomycetes</taxon>
        <taxon>Micromonosporales</taxon>
        <taxon>Micromonosporaceae</taxon>
        <taxon>Micromonospora</taxon>
    </lineage>
</organism>
<evidence type="ECO:0000256" key="1">
    <source>
        <dbReference type="ARBA" id="ARBA00006817"/>
    </source>
</evidence>
<dbReference type="Gene3D" id="2.60.40.290">
    <property type="match status" value="1"/>
</dbReference>
<keyword evidence="5" id="KW-1185">Reference proteome</keyword>
<protein>
    <submittedName>
        <fullName evidence="4">Uncharacterized protein YndB with AHSA1/START domain</fullName>
    </submittedName>
</protein>
<proteinExistence type="inferred from homology"/>
<comment type="caution">
    <text evidence="4">The sequence shown here is derived from an EMBL/GenBank/DDBJ whole genome shotgun (WGS) entry which is preliminary data.</text>
</comment>
<dbReference type="SUPFAM" id="SSF49384">
    <property type="entry name" value="Carbohydrate-binding domain"/>
    <property type="match status" value="1"/>
</dbReference>
<evidence type="ECO:0000259" key="3">
    <source>
        <dbReference type="PROSITE" id="PS51173"/>
    </source>
</evidence>
<feature type="compositionally biased region" description="Low complexity" evidence="2">
    <location>
        <begin position="212"/>
        <end position="264"/>
    </location>
</feature>
<dbReference type="PROSITE" id="PS51173">
    <property type="entry name" value="CBM2"/>
    <property type="match status" value="1"/>
</dbReference>
<comment type="similarity">
    <text evidence="1">Belongs to the AHA1 family.</text>
</comment>
<reference evidence="4 5" key="1">
    <citation type="submission" date="2019-06" db="EMBL/GenBank/DDBJ databases">
        <title>Sequencing the genomes of 1000 actinobacteria strains.</title>
        <authorList>
            <person name="Klenk H.-P."/>
        </authorList>
    </citation>
    <scope>NUCLEOTIDE SEQUENCE [LARGE SCALE GENOMIC DNA]</scope>
    <source>
        <strain evidence="4 5">DSM 102131</strain>
    </source>
</reference>
<dbReference type="Pfam" id="PF00553">
    <property type="entry name" value="CBM_2"/>
    <property type="match status" value="1"/>
</dbReference>
<feature type="region of interest" description="Disordered" evidence="2">
    <location>
        <begin position="200"/>
        <end position="264"/>
    </location>
</feature>
<accession>A0A561WVM7</accession>
<dbReference type="RefSeq" id="WP_154936899.1">
    <property type="nucleotide sequence ID" value="NZ_VIXA01000001.1"/>
</dbReference>
<dbReference type="GO" id="GO:0005975">
    <property type="term" value="P:carbohydrate metabolic process"/>
    <property type="evidence" value="ECO:0007669"/>
    <property type="project" value="InterPro"/>
</dbReference>
<dbReference type="InterPro" id="IPR012291">
    <property type="entry name" value="CBM2_carb-bd_dom_sf"/>
</dbReference>
<dbReference type="InterPro" id="IPR001919">
    <property type="entry name" value="CBD2"/>
</dbReference>
<gene>
    <name evidence="4" type="ORF">FHX75_111032</name>
</gene>
<dbReference type="CDD" id="cd07814">
    <property type="entry name" value="SRPBCC_CalC_Aha1-like"/>
    <property type="match status" value="1"/>
</dbReference>
<feature type="domain" description="CBM2" evidence="3">
    <location>
        <begin position="256"/>
        <end position="363"/>
    </location>
</feature>
<dbReference type="Pfam" id="PF08327">
    <property type="entry name" value="AHSA1"/>
    <property type="match status" value="1"/>
</dbReference>
<dbReference type="EMBL" id="VIXA01000001">
    <property type="protein sequence ID" value="TWG27881.1"/>
    <property type="molecule type" value="Genomic_DNA"/>
</dbReference>
<dbReference type="GO" id="GO:0004553">
    <property type="term" value="F:hydrolase activity, hydrolyzing O-glycosyl compounds"/>
    <property type="evidence" value="ECO:0007669"/>
    <property type="project" value="InterPro"/>
</dbReference>
<dbReference type="OrthoDB" id="9803476at2"/>
<dbReference type="Proteomes" id="UP000319927">
    <property type="component" value="Unassembled WGS sequence"/>
</dbReference>
<dbReference type="SUPFAM" id="SSF55961">
    <property type="entry name" value="Bet v1-like"/>
    <property type="match status" value="1"/>
</dbReference>
<name>A0A561WVM7_9ACTN</name>
<sequence>MIEISAQVDLSHPSDRVWQALTNPQLLSRWFTETETVAQAPQRLLLHTAGLPGFHAAVDAEVTDQRAPELLVLQCQEGDRRTQLTCTITRTADGCRLSVEETMEHGTWPAEDRDHRERYYQQTLTGRLPAILDWLAFQQVDLRRGEDPPTAELPAIVLSGRVPAPADRRRRLAIAAAVTAATLATGAALWALLPGDADQTAAPAPLPPPPTAGATSDNAAPRTTRSSRPSSAAAARSTARPSRTPTATPSRTPTSAAPSAAAMTARYETTATRIFGYSGQVVLDNPDGPAAKSWTLVVTLAEGGTVTNAQGANWQQDGQAVTFTGAPVPAGQSQTITFDVRNPDPRTKAPEGCTIDGTPCTGL</sequence>
<dbReference type="InterPro" id="IPR013538">
    <property type="entry name" value="ASHA1/2-like_C"/>
</dbReference>
<dbReference type="InterPro" id="IPR008965">
    <property type="entry name" value="CBM2/CBM3_carb-bd_dom_sf"/>
</dbReference>